<dbReference type="Pfam" id="PF01590">
    <property type="entry name" value="GAF"/>
    <property type="match status" value="1"/>
</dbReference>
<dbReference type="AlphaFoldDB" id="A0A9W6D559"/>
<organism evidence="8 9">
    <name type="scientific">Desulforhabdus amnigena</name>
    <dbReference type="NCBI Taxonomy" id="40218"/>
    <lineage>
        <taxon>Bacteria</taxon>
        <taxon>Pseudomonadati</taxon>
        <taxon>Thermodesulfobacteriota</taxon>
        <taxon>Syntrophobacteria</taxon>
        <taxon>Syntrophobacterales</taxon>
        <taxon>Syntrophobacteraceae</taxon>
        <taxon>Desulforhabdus</taxon>
    </lineage>
</organism>
<accession>A0A9W6D559</accession>
<keyword evidence="9" id="KW-1185">Reference proteome</keyword>
<dbReference type="PRINTS" id="PR01590">
    <property type="entry name" value="HTHFIS"/>
</dbReference>
<dbReference type="InterPro" id="IPR009057">
    <property type="entry name" value="Homeodomain-like_sf"/>
</dbReference>
<keyword evidence="5" id="KW-0010">Activator</keyword>
<dbReference type="InterPro" id="IPR058031">
    <property type="entry name" value="AAA_lid_NorR"/>
</dbReference>
<dbReference type="PANTHER" id="PTHR32071:SF117">
    <property type="entry name" value="PTS-DEPENDENT DIHYDROXYACETONE KINASE OPERON REGULATORY PROTEIN-RELATED"/>
    <property type="match status" value="1"/>
</dbReference>
<keyword evidence="4" id="KW-0238">DNA-binding</keyword>
<comment type="caution">
    <text evidence="8">The sequence shown here is derived from an EMBL/GenBank/DDBJ whole genome shotgun (WGS) entry which is preliminary data.</text>
</comment>
<dbReference type="InterPro" id="IPR003593">
    <property type="entry name" value="AAA+_ATPase"/>
</dbReference>
<dbReference type="PROSITE" id="PS00676">
    <property type="entry name" value="SIGMA54_INTERACT_2"/>
    <property type="match status" value="1"/>
</dbReference>
<gene>
    <name evidence="8" type="primary">nifA-2</name>
    <name evidence="8" type="ORF">DAMNIGENAA_18100</name>
</gene>
<keyword evidence="2" id="KW-0067">ATP-binding</keyword>
<evidence type="ECO:0000259" key="7">
    <source>
        <dbReference type="PROSITE" id="PS50045"/>
    </source>
</evidence>
<dbReference type="Gene3D" id="1.10.10.60">
    <property type="entry name" value="Homeodomain-like"/>
    <property type="match status" value="1"/>
</dbReference>
<dbReference type="SUPFAM" id="SSF52540">
    <property type="entry name" value="P-loop containing nucleoside triphosphate hydrolases"/>
    <property type="match status" value="1"/>
</dbReference>
<keyword evidence="3" id="KW-0805">Transcription regulation</keyword>
<dbReference type="InterPro" id="IPR025662">
    <property type="entry name" value="Sigma_54_int_dom_ATP-bd_1"/>
</dbReference>
<evidence type="ECO:0000256" key="1">
    <source>
        <dbReference type="ARBA" id="ARBA00022741"/>
    </source>
</evidence>
<reference evidence="8" key="1">
    <citation type="submission" date="2022-12" db="EMBL/GenBank/DDBJ databases">
        <title>Reference genome sequencing for broad-spectrum identification of bacterial and archaeal isolates by mass spectrometry.</title>
        <authorList>
            <person name="Sekiguchi Y."/>
            <person name="Tourlousse D.M."/>
        </authorList>
    </citation>
    <scope>NUCLEOTIDE SEQUENCE</scope>
    <source>
        <strain evidence="8">ASRB1</strain>
    </source>
</reference>
<dbReference type="SUPFAM" id="SSF55781">
    <property type="entry name" value="GAF domain-like"/>
    <property type="match status" value="1"/>
</dbReference>
<dbReference type="InterPro" id="IPR027417">
    <property type="entry name" value="P-loop_NTPase"/>
</dbReference>
<evidence type="ECO:0000256" key="5">
    <source>
        <dbReference type="ARBA" id="ARBA00023159"/>
    </source>
</evidence>
<dbReference type="GO" id="GO:0043565">
    <property type="term" value="F:sequence-specific DNA binding"/>
    <property type="evidence" value="ECO:0007669"/>
    <property type="project" value="InterPro"/>
</dbReference>
<dbReference type="Pfam" id="PF25601">
    <property type="entry name" value="AAA_lid_14"/>
    <property type="match status" value="1"/>
</dbReference>
<evidence type="ECO:0000313" key="8">
    <source>
        <dbReference type="EMBL" id="GLI34377.1"/>
    </source>
</evidence>
<dbReference type="InterPro" id="IPR025943">
    <property type="entry name" value="Sigma_54_int_dom_ATP-bd_2"/>
</dbReference>
<dbReference type="InterPro" id="IPR002078">
    <property type="entry name" value="Sigma_54_int"/>
</dbReference>
<keyword evidence="6" id="KW-0804">Transcription</keyword>
<evidence type="ECO:0000256" key="6">
    <source>
        <dbReference type="ARBA" id="ARBA00023163"/>
    </source>
</evidence>
<dbReference type="SMART" id="SM00065">
    <property type="entry name" value="GAF"/>
    <property type="match status" value="1"/>
</dbReference>
<dbReference type="Gene3D" id="3.40.50.300">
    <property type="entry name" value="P-loop containing nucleotide triphosphate hydrolases"/>
    <property type="match status" value="1"/>
</dbReference>
<dbReference type="EMBL" id="BSDR01000001">
    <property type="protein sequence ID" value="GLI34377.1"/>
    <property type="molecule type" value="Genomic_DNA"/>
</dbReference>
<dbReference type="PANTHER" id="PTHR32071">
    <property type="entry name" value="TRANSCRIPTIONAL REGULATORY PROTEIN"/>
    <property type="match status" value="1"/>
</dbReference>
<dbReference type="Pfam" id="PF02954">
    <property type="entry name" value="HTH_8"/>
    <property type="match status" value="1"/>
</dbReference>
<dbReference type="SUPFAM" id="SSF46689">
    <property type="entry name" value="Homeodomain-like"/>
    <property type="match status" value="1"/>
</dbReference>
<dbReference type="Proteomes" id="UP001144372">
    <property type="component" value="Unassembled WGS sequence"/>
</dbReference>
<feature type="domain" description="Sigma-54 factor interaction" evidence="7">
    <location>
        <begin position="205"/>
        <end position="433"/>
    </location>
</feature>
<dbReference type="Gene3D" id="1.10.8.60">
    <property type="match status" value="1"/>
</dbReference>
<protein>
    <submittedName>
        <fullName evidence="8">Nif-specific regulatory protein</fullName>
    </submittedName>
</protein>
<dbReference type="Gene3D" id="3.30.450.40">
    <property type="match status" value="1"/>
</dbReference>
<dbReference type="FunFam" id="1.10.8.60:FF:000014">
    <property type="entry name" value="DNA-binding transcriptional regulator NtrC"/>
    <property type="match status" value="1"/>
</dbReference>
<evidence type="ECO:0000256" key="4">
    <source>
        <dbReference type="ARBA" id="ARBA00023125"/>
    </source>
</evidence>
<dbReference type="PROSITE" id="PS50045">
    <property type="entry name" value="SIGMA54_INTERACT_4"/>
    <property type="match status" value="1"/>
</dbReference>
<dbReference type="CDD" id="cd00009">
    <property type="entry name" value="AAA"/>
    <property type="match status" value="1"/>
</dbReference>
<dbReference type="InterPro" id="IPR003018">
    <property type="entry name" value="GAF"/>
</dbReference>
<dbReference type="GO" id="GO:0006355">
    <property type="term" value="P:regulation of DNA-templated transcription"/>
    <property type="evidence" value="ECO:0007669"/>
    <property type="project" value="InterPro"/>
</dbReference>
<keyword evidence="1" id="KW-0547">Nucleotide-binding</keyword>
<evidence type="ECO:0000256" key="2">
    <source>
        <dbReference type="ARBA" id="ARBA00022840"/>
    </source>
</evidence>
<dbReference type="InterPro" id="IPR002197">
    <property type="entry name" value="HTH_Fis"/>
</dbReference>
<dbReference type="Pfam" id="PF00158">
    <property type="entry name" value="Sigma54_activat"/>
    <property type="match status" value="1"/>
</dbReference>
<dbReference type="InterPro" id="IPR029016">
    <property type="entry name" value="GAF-like_dom_sf"/>
</dbReference>
<sequence length="527" mass="60024">MLDSTFIMENKICELELKVLYEISRIIGQVLNLDQALETILGILSDSLAMKRATVTLKDEETGHLLISASHGLSTTEKKRGVYRQNEGVTGLIFRTAEPFVVPDISREPLFLNKTKSRRIEKDRISFLGVPIKLHTSPIGVLSVDRLFGKDISFEEDIRFLSIVATLIAQFVSINRQVKAREEVLRKENISLRAELSERFSHFFMIAKSRTMIEVQEMIKKVAPSKASVLLLGESGTGKTLIARIIHELSTRAKYPFVKVNCTSLPENLLESELFGYEKGAFTGAVKAKVGRFEEADGGTIFLDEIGELSLALQSKLLRFLQEREFERLGSTKTIKVDVRIIAATNKDLSDAVNTGSFREDLYYRLNVFPIHVPPLRDRKEDIPSLLDHFIDKISKEYGRRYRITPQGLDVLTKYDWPGNVREMENLIERLAILVDGVEMDVKDLPSHLYSGEKMTQLDKQDSLSRLEEMEKKEVVAALERNKWIQSQAARELGLTLRQIGYRIKKFGLDEFIDKRRQKGVSTREKG</sequence>
<dbReference type="PROSITE" id="PS00675">
    <property type="entry name" value="SIGMA54_INTERACT_1"/>
    <property type="match status" value="1"/>
</dbReference>
<evidence type="ECO:0000313" key="9">
    <source>
        <dbReference type="Proteomes" id="UP001144372"/>
    </source>
</evidence>
<name>A0A9W6D559_9BACT</name>
<dbReference type="SMART" id="SM00382">
    <property type="entry name" value="AAA"/>
    <property type="match status" value="1"/>
</dbReference>
<dbReference type="FunFam" id="3.40.50.300:FF:000006">
    <property type="entry name" value="DNA-binding transcriptional regulator NtrC"/>
    <property type="match status" value="1"/>
</dbReference>
<evidence type="ECO:0000256" key="3">
    <source>
        <dbReference type="ARBA" id="ARBA00023015"/>
    </source>
</evidence>
<proteinExistence type="predicted"/>
<dbReference type="GO" id="GO:0005524">
    <property type="term" value="F:ATP binding"/>
    <property type="evidence" value="ECO:0007669"/>
    <property type="project" value="UniProtKB-KW"/>
</dbReference>